<evidence type="ECO:0000313" key="6">
    <source>
        <dbReference type="Proteomes" id="UP000261540"/>
    </source>
</evidence>
<organism evidence="5 6">
    <name type="scientific">Paramormyrops kingsleyae</name>
    <dbReference type="NCBI Taxonomy" id="1676925"/>
    <lineage>
        <taxon>Eukaryota</taxon>
        <taxon>Metazoa</taxon>
        <taxon>Chordata</taxon>
        <taxon>Craniata</taxon>
        <taxon>Vertebrata</taxon>
        <taxon>Euteleostomi</taxon>
        <taxon>Actinopterygii</taxon>
        <taxon>Neopterygii</taxon>
        <taxon>Teleostei</taxon>
        <taxon>Osteoglossocephala</taxon>
        <taxon>Osteoglossomorpha</taxon>
        <taxon>Osteoglossiformes</taxon>
        <taxon>Mormyridae</taxon>
        <taxon>Paramormyrops</taxon>
    </lineage>
</organism>
<dbReference type="GO" id="GO:0035556">
    <property type="term" value="P:intracellular signal transduction"/>
    <property type="evidence" value="ECO:0007669"/>
    <property type="project" value="TreeGrafter"/>
</dbReference>
<reference evidence="5" key="2">
    <citation type="submission" date="2025-09" db="UniProtKB">
        <authorList>
            <consortium name="Ensembl"/>
        </authorList>
    </citation>
    <scope>IDENTIFICATION</scope>
</reference>
<dbReference type="InterPro" id="IPR051751">
    <property type="entry name" value="Immunoreceptor_sig_adapters"/>
</dbReference>
<name>A0A3B3T4C9_9TELE</name>
<feature type="compositionally biased region" description="Acidic residues" evidence="3">
    <location>
        <begin position="140"/>
        <end position="156"/>
    </location>
</feature>
<feature type="compositionally biased region" description="Basic and acidic residues" evidence="3">
    <location>
        <begin position="180"/>
        <end position="189"/>
    </location>
</feature>
<keyword evidence="1 2" id="KW-0727">SH2 domain</keyword>
<accession>A0A3B3T4C9</accession>
<dbReference type="Gene3D" id="1.10.150.50">
    <property type="entry name" value="Transcription Factor, Ets-1"/>
    <property type="match status" value="1"/>
</dbReference>
<dbReference type="InterPro" id="IPR036860">
    <property type="entry name" value="SH2_dom_sf"/>
</dbReference>
<dbReference type="OrthoDB" id="10044490at2759"/>
<dbReference type="STRING" id="1676925.ENSPKIP00000037525"/>
<feature type="region of interest" description="Disordered" evidence="3">
    <location>
        <begin position="311"/>
        <end position="368"/>
    </location>
</feature>
<dbReference type="PANTHER" id="PTHR14098">
    <property type="entry name" value="SH2 DOMAIN CONTAINING PROTEIN"/>
    <property type="match status" value="1"/>
</dbReference>
<dbReference type="SMART" id="SM00252">
    <property type="entry name" value="SH2"/>
    <property type="match status" value="1"/>
</dbReference>
<dbReference type="Gene3D" id="3.30.505.10">
    <property type="entry name" value="SH2 domain"/>
    <property type="match status" value="1"/>
</dbReference>
<dbReference type="InterPro" id="IPR000980">
    <property type="entry name" value="SH2"/>
</dbReference>
<dbReference type="AlphaFoldDB" id="A0A3B3T4C9"/>
<evidence type="ECO:0000259" key="4">
    <source>
        <dbReference type="PROSITE" id="PS50001"/>
    </source>
</evidence>
<dbReference type="Proteomes" id="UP000261540">
    <property type="component" value="Unplaced"/>
</dbReference>
<feature type="compositionally biased region" description="Low complexity" evidence="3">
    <location>
        <begin position="349"/>
        <end position="358"/>
    </location>
</feature>
<evidence type="ECO:0000256" key="3">
    <source>
        <dbReference type="SAM" id="MobiDB-lite"/>
    </source>
</evidence>
<keyword evidence="6" id="KW-1185">Reference proteome</keyword>
<evidence type="ECO:0000256" key="1">
    <source>
        <dbReference type="ARBA" id="ARBA00022999"/>
    </source>
</evidence>
<sequence length="537" mass="61049">MEDWRAMEAKHLPTKEQCEAWSPRQVATFLCQNGMKECSDTVKRMNIDGHRLLILSHRDLNSFSLIHQPQLQKMVQDIKKNDGSIINRLKKFQNEQAAFIRKTGRSTWDRLKTKRPPRIPNRDYNQDDNPEEAQSSGSEFDSDTYEDPLENQDDSYEPPPSEISKRTFLSASPPYFPKGEYLDSRDSRRGRTGQPTRKSHPAHVIESDEDYIKPEDEDDNYIDPTANAVSDIHRAKTKVQNHSVITEAGDRSHSPDVYEVPDVEEKEMCTLKTRNRTASVPPVASPRMLLKNKPTSPESLDEDEYEVCDAAERDTETNSSPRNKFVKQDEPILASTKAPIPRPREQKKPNIPLKPKLLTSDAESEDRPVVNVQPSLAACPSSNVTLKRSGLSQESASHTFFVNRGNMPLPQRRSSTEEKDAGVYQKAWYAGACDRKTAEDALTHTNKDGCFLVRKSSGQDAQQPYTLVVFYKRRVYNIPVRFIPSTRHYALGREKKGEERFSSVSSIIENHQKNALVLIDSQSNTKDSTKLSYAVKP</sequence>
<dbReference type="CDD" id="cd09929">
    <property type="entry name" value="SH2_BLNK_SLP-76"/>
    <property type="match status" value="1"/>
</dbReference>
<proteinExistence type="predicted"/>
<dbReference type="PANTHER" id="PTHR14098:SF3">
    <property type="entry name" value="B-CELL LINKER PROTEIN"/>
    <property type="match status" value="1"/>
</dbReference>
<dbReference type="FunFam" id="3.30.505.10:FF:000016">
    <property type="entry name" value="B-cell linker protein isoform 2"/>
    <property type="match status" value="1"/>
</dbReference>
<dbReference type="InterPro" id="IPR013761">
    <property type="entry name" value="SAM/pointed_sf"/>
</dbReference>
<dbReference type="GO" id="GO:0007169">
    <property type="term" value="P:cell surface receptor protein tyrosine kinase signaling pathway"/>
    <property type="evidence" value="ECO:0007669"/>
    <property type="project" value="TreeGrafter"/>
</dbReference>
<dbReference type="Pfam" id="PF00017">
    <property type="entry name" value="SH2"/>
    <property type="match status" value="1"/>
</dbReference>
<dbReference type="GeneID" id="111850350"/>
<dbReference type="SUPFAM" id="SSF55550">
    <property type="entry name" value="SH2 domain"/>
    <property type="match status" value="1"/>
</dbReference>
<evidence type="ECO:0000313" key="5">
    <source>
        <dbReference type="Ensembl" id="ENSPKIP00000037525.1"/>
    </source>
</evidence>
<dbReference type="Ensembl" id="ENSPKIT00000018493.1">
    <property type="protein sequence ID" value="ENSPKIP00000037525.1"/>
    <property type="gene ID" value="ENSPKIG00000015675.1"/>
</dbReference>
<dbReference type="GeneTree" id="ENSGT00940000155715"/>
<dbReference type="CTD" id="29760"/>
<protein>
    <submittedName>
        <fullName evidence="5">B cell linker</fullName>
    </submittedName>
</protein>
<feature type="region of interest" description="Disordered" evidence="3">
    <location>
        <begin position="107"/>
        <end position="211"/>
    </location>
</feature>
<dbReference type="RefSeq" id="XP_023679908.1">
    <property type="nucleotide sequence ID" value="XM_023824140.2"/>
</dbReference>
<dbReference type="PROSITE" id="PS50001">
    <property type="entry name" value="SH2"/>
    <property type="match status" value="1"/>
</dbReference>
<dbReference type="GO" id="GO:0005737">
    <property type="term" value="C:cytoplasm"/>
    <property type="evidence" value="ECO:0007669"/>
    <property type="project" value="UniProtKB-ARBA"/>
</dbReference>
<dbReference type="KEGG" id="pki:111850350"/>
<reference evidence="5" key="1">
    <citation type="submission" date="2025-08" db="UniProtKB">
        <authorList>
            <consortium name="Ensembl"/>
        </authorList>
    </citation>
    <scope>IDENTIFICATION</scope>
</reference>
<feature type="domain" description="SH2" evidence="4">
    <location>
        <begin position="428"/>
        <end position="535"/>
    </location>
</feature>
<evidence type="ECO:0000256" key="2">
    <source>
        <dbReference type="PROSITE-ProRule" id="PRU00191"/>
    </source>
</evidence>
<dbReference type="SUPFAM" id="SSF47769">
    <property type="entry name" value="SAM/Pointed domain"/>
    <property type="match status" value="1"/>
</dbReference>